<keyword evidence="2" id="KW-1185">Reference proteome</keyword>
<dbReference type="InterPro" id="IPR025714">
    <property type="entry name" value="Methyltranfer_dom"/>
</dbReference>
<dbReference type="Pfam" id="PF13847">
    <property type="entry name" value="Methyltransf_31"/>
    <property type="match status" value="1"/>
</dbReference>
<dbReference type="CDD" id="cd02440">
    <property type="entry name" value="AdoMet_MTases"/>
    <property type="match status" value="1"/>
</dbReference>
<organism evidence="2 3">
    <name type="scientific">Nicrophorus vespilloides</name>
    <name type="common">Boreal carrion beetle</name>
    <dbReference type="NCBI Taxonomy" id="110193"/>
    <lineage>
        <taxon>Eukaryota</taxon>
        <taxon>Metazoa</taxon>
        <taxon>Ecdysozoa</taxon>
        <taxon>Arthropoda</taxon>
        <taxon>Hexapoda</taxon>
        <taxon>Insecta</taxon>
        <taxon>Pterygota</taxon>
        <taxon>Neoptera</taxon>
        <taxon>Endopterygota</taxon>
        <taxon>Coleoptera</taxon>
        <taxon>Polyphaga</taxon>
        <taxon>Staphyliniformia</taxon>
        <taxon>Silphidae</taxon>
        <taxon>Nicrophorinae</taxon>
        <taxon>Nicrophorus</taxon>
    </lineage>
</organism>
<dbReference type="GeneID" id="108565344"/>
<evidence type="ECO:0000313" key="2">
    <source>
        <dbReference type="Proteomes" id="UP000695000"/>
    </source>
</evidence>
<dbReference type="Gene3D" id="3.40.50.150">
    <property type="entry name" value="Vaccinia Virus protein VP39"/>
    <property type="match status" value="1"/>
</dbReference>
<reference evidence="3" key="1">
    <citation type="submission" date="2025-08" db="UniProtKB">
        <authorList>
            <consortium name="RefSeq"/>
        </authorList>
    </citation>
    <scope>IDENTIFICATION</scope>
    <source>
        <tissue evidence="3">Whole Larva</tissue>
    </source>
</reference>
<protein>
    <submittedName>
        <fullName evidence="3">Juvenile hormone acid O-methyltransferase-like</fullName>
    </submittedName>
</protein>
<proteinExistence type="predicted"/>
<evidence type="ECO:0000259" key="1">
    <source>
        <dbReference type="Pfam" id="PF13847"/>
    </source>
</evidence>
<dbReference type="RefSeq" id="XP_017780255.1">
    <property type="nucleotide sequence ID" value="XM_017924766.1"/>
</dbReference>
<sequence length="273" mass="31654">MDNAELYSKYHRIQTEEATFVLENYIKSIKWKSGDSILDVGTATGEVTAQVLAPLLPHDFEKLVGLDISPEMINLAKQQNKNPKIDFIVCDIASENITKTIDAKFDHIFSFCCLNWVQNQKQTVKNMYNLLKPGGDMLLAIVTKSTIFEIYELMASYPKWSKFLMNSEEYISPYHHCTDPEAVYEKLLVDEGFEVNICREQQRFMIFSDLSELRNTFLAINPFVNKLPEDLQSTYVEDYMKEVYNFNYFHRLECGEIVLKIPHRICTVLASKP</sequence>
<name>A0ABM1N0A5_NICVS</name>
<dbReference type="SUPFAM" id="SSF53335">
    <property type="entry name" value="S-adenosyl-L-methionine-dependent methyltransferases"/>
    <property type="match status" value="1"/>
</dbReference>
<accession>A0ABM1N0A5</accession>
<dbReference type="InterPro" id="IPR029063">
    <property type="entry name" value="SAM-dependent_MTases_sf"/>
</dbReference>
<dbReference type="PANTHER" id="PTHR43861:SF1">
    <property type="entry name" value="TRANS-ACONITATE 2-METHYLTRANSFERASE"/>
    <property type="match status" value="1"/>
</dbReference>
<dbReference type="PANTHER" id="PTHR43861">
    <property type="entry name" value="TRANS-ACONITATE 2-METHYLTRANSFERASE-RELATED"/>
    <property type="match status" value="1"/>
</dbReference>
<evidence type="ECO:0000313" key="3">
    <source>
        <dbReference type="RefSeq" id="XP_017780255.1"/>
    </source>
</evidence>
<gene>
    <name evidence="3" type="primary">LOC108565344</name>
</gene>
<feature type="domain" description="Methyltransferase" evidence="1">
    <location>
        <begin position="32"/>
        <end position="143"/>
    </location>
</feature>
<dbReference type="Proteomes" id="UP000695000">
    <property type="component" value="Unplaced"/>
</dbReference>